<evidence type="ECO:0000256" key="1">
    <source>
        <dbReference type="SAM" id="Phobius"/>
    </source>
</evidence>
<evidence type="ECO:0000313" key="3">
    <source>
        <dbReference type="Proteomes" id="UP000291097"/>
    </source>
</evidence>
<proteinExistence type="predicted"/>
<keyword evidence="1" id="KW-0812">Transmembrane</keyword>
<evidence type="ECO:0000313" key="2">
    <source>
        <dbReference type="EMBL" id="RZV06050.1"/>
    </source>
</evidence>
<feature type="transmembrane region" description="Helical" evidence="1">
    <location>
        <begin position="40"/>
        <end position="57"/>
    </location>
</feature>
<accession>A0A482Y1H6</accession>
<gene>
    <name evidence="2" type="ORF">BDK88_4005</name>
</gene>
<keyword evidence="1" id="KW-1133">Transmembrane helix</keyword>
<keyword evidence="1" id="KW-0472">Membrane</keyword>
<comment type="caution">
    <text evidence="2">The sequence shown here is derived from an EMBL/GenBank/DDBJ whole genome shotgun (WGS) entry which is preliminary data.</text>
</comment>
<protein>
    <submittedName>
        <fullName evidence="2">Uncharacterized protein</fullName>
    </submittedName>
</protein>
<reference evidence="2 3" key="1">
    <citation type="submission" date="2019-02" db="EMBL/GenBank/DDBJ databases">
        <title>Genomic Encyclopedia of Archaeal and Bacterial Type Strains, Phase II (KMG-II): from individual species to whole genera.</title>
        <authorList>
            <person name="Goeker M."/>
        </authorList>
    </citation>
    <scope>NUCLEOTIDE SEQUENCE [LARGE SCALE GENOMIC DNA]</scope>
    <source>
        <strain evidence="2 3">DSM 18328</strain>
    </source>
</reference>
<name>A0A482Y1H6_9EURY</name>
<organism evidence="2 3">
    <name type="scientific">Natrinema hispanicum</name>
    <dbReference type="NCBI Taxonomy" id="392421"/>
    <lineage>
        <taxon>Archaea</taxon>
        <taxon>Methanobacteriati</taxon>
        <taxon>Methanobacteriota</taxon>
        <taxon>Stenosarchaea group</taxon>
        <taxon>Halobacteria</taxon>
        <taxon>Halobacteriales</taxon>
        <taxon>Natrialbaceae</taxon>
        <taxon>Natrinema</taxon>
    </lineage>
</organism>
<dbReference type="Proteomes" id="UP000291097">
    <property type="component" value="Unassembled WGS sequence"/>
</dbReference>
<dbReference type="EMBL" id="SHMP01000009">
    <property type="protein sequence ID" value="RZV06050.1"/>
    <property type="molecule type" value="Genomic_DNA"/>
</dbReference>
<feature type="transmembrane region" description="Helical" evidence="1">
    <location>
        <begin position="12"/>
        <end position="34"/>
    </location>
</feature>
<sequence>MDTRSLQRRLEAVVVFQLLIVCLLSALSFGRSYASESFPGISSFAVVGALLLISYFLRLL</sequence>
<dbReference type="AlphaFoldDB" id="A0A482Y1H6"/>